<dbReference type="EMBL" id="BPLQ01005510">
    <property type="protein sequence ID" value="GIY15257.1"/>
    <property type="molecule type" value="Genomic_DNA"/>
</dbReference>
<comment type="caution">
    <text evidence="1">The sequence shown here is derived from an EMBL/GenBank/DDBJ whole genome shotgun (WGS) entry which is preliminary data.</text>
</comment>
<protein>
    <submittedName>
        <fullName evidence="1">Uncharacterized protein</fullName>
    </submittedName>
</protein>
<evidence type="ECO:0000313" key="1">
    <source>
        <dbReference type="EMBL" id="GIY15257.1"/>
    </source>
</evidence>
<accession>A0AAV4R4C5</accession>
<reference evidence="1 2" key="1">
    <citation type="submission" date="2021-06" db="EMBL/GenBank/DDBJ databases">
        <title>Caerostris darwini draft genome.</title>
        <authorList>
            <person name="Kono N."/>
            <person name="Arakawa K."/>
        </authorList>
    </citation>
    <scope>NUCLEOTIDE SEQUENCE [LARGE SCALE GENOMIC DNA]</scope>
</reference>
<sequence length="88" mass="9924">MGRATAAIETESRKTKRSTKLLYLPILLNLNKSVVITFKEKDRKKIIASRNVGARKGSSVLTVSWLLRKHLIQQAIKPTADRTKVLHS</sequence>
<dbReference type="AlphaFoldDB" id="A0AAV4R4C5"/>
<gene>
    <name evidence="1" type="ORF">CDAR_281621</name>
</gene>
<keyword evidence="2" id="KW-1185">Reference proteome</keyword>
<dbReference type="Proteomes" id="UP001054837">
    <property type="component" value="Unassembled WGS sequence"/>
</dbReference>
<organism evidence="1 2">
    <name type="scientific">Caerostris darwini</name>
    <dbReference type="NCBI Taxonomy" id="1538125"/>
    <lineage>
        <taxon>Eukaryota</taxon>
        <taxon>Metazoa</taxon>
        <taxon>Ecdysozoa</taxon>
        <taxon>Arthropoda</taxon>
        <taxon>Chelicerata</taxon>
        <taxon>Arachnida</taxon>
        <taxon>Araneae</taxon>
        <taxon>Araneomorphae</taxon>
        <taxon>Entelegynae</taxon>
        <taxon>Araneoidea</taxon>
        <taxon>Araneidae</taxon>
        <taxon>Caerostris</taxon>
    </lineage>
</organism>
<evidence type="ECO:0000313" key="2">
    <source>
        <dbReference type="Proteomes" id="UP001054837"/>
    </source>
</evidence>
<name>A0AAV4R4C5_9ARAC</name>
<proteinExistence type="predicted"/>